<evidence type="ECO:0000313" key="9">
    <source>
        <dbReference type="Proteomes" id="UP000204551"/>
    </source>
</evidence>
<dbReference type="SUPFAM" id="SSF48452">
    <property type="entry name" value="TPR-like"/>
    <property type="match status" value="1"/>
</dbReference>
<dbReference type="RefSeq" id="WP_093977226.1">
    <property type="nucleotide sequence ID" value="NZ_CP022515.1"/>
</dbReference>
<evidence type="ECO:0000256" key="1">
    <source>
        <dbReference type="ARBA" id="ARBA00004442"/>
    </source>
</evidence>
<sequence>MKKYHKYIGILFLGLLLSCSEDFLELSNPNALSLSNYPTSTNDVEQMLQGAYGTQHSNGLYGHTMGPKTFFCWDHTMNLAWQGTQTWINMAQNDTNPSDSFIQGTWRDLYLGIQRANTILGVVADFRENKPGIISEGDLDAFEGQAYYLRGWMYFQLISIWGEDFIINGQGGDKAGVPIISQVAGSIVETDVPRSSVRESWDLVISDLTKSATLLDGITWTGPDAYKANSMSVKALLGKAYAFTDDWNSALPLLKDVVDNSGKSLVSFEVYKDMFNGNEANEFNNESLLEIPLTDDPAGNSNTDKSTGSWWGMILAPSWTGANGAPQAGGWSNEYVHEKNLSRFGYNLDHYFDANVTTINSSNIRPNYISEALAARTDGSVDPRLYVATLQPYVDTVLVAGAKVSISHYTDGVEVNREAWSSKKYQYLLDKQTAVRNGGANIILLRMADVYLLYAEALIKTGDPTLGLEYINKVHRRAYDYPVDTPSPIDYLSLTAPTKASDAVLANDPLKYERFAELFAEGHKWYDMRRWKIGAEEAAYYESVRGGTINWSDTDYAQPIPTLEIESNSAIDFGDQNPGYN</sequence>
<evidence type="ECO:0000256" key="4">
    <source>
        <dbReference type="ARBA" id="ARBA00023136"/>
    </source>
</evidence>
<dbReference type="InterPro" id="IPR033985">
    <property type="entry name" value="SusD-like_N"/>
</dbReference>
<evidence type="ECO:0000256" key="2">
    <source>
        <dbReference type="ARBA" id="ARBA00006275"/>
    </source>
</evidence>
<reference evidence="8 9" key="1">
    <citation type="submission" date="2017-07" db="EMBL/GenBank/DDBJ databases">
        <title>Genome Sequence of Arenibacter algicola Strain SMS7 Isolated from a culture of the Diatom Skeletonema marinoi.</title>
        <authorList>
            <person name="Topel M."/>
            <person name="Pinder M.I.M."/>
            <person name="Johansson O.N."/>
            <person name="Kourtchenko O."/>
            <person name="Godhe A."/>
            <person name="Clarke A.K."/>
        </authorList>
    </citation>
    <scope>NUCLEOTIDE SEQUENCE [LARGE SCALE GENOMIC DNA]</scope>
    <source>
        <strain evidence="8 9">SMS7</strain>
    </source>
</reference>
<keyword evidence="5" id="KW-0998">Cell outer membrane</keyword>
<dbReference type="Proteomes" id="UP000204551">
    <property type="component" value="Chromosome"/>
</dbReference>
<dbReference type="AlphaFoldDB" id="A0A221US03"/>
<evidence type="ECO:0000313" key="8">
    <source>
        <dbReference type="EMBL" id="ASO04127.1"/>
    </source>
</evidence>
<evidence type="ECO:0000256" key="3">
    <source>
        <dbReference type="ARBA" id="ARBA00022729"/>
    </source>
</evidence>
<dbReference type="KEGG" id="aalg:AREALGSMS7_00640"/>
<evidence type="ECO:0000259" key="7">
    <source>
        <dbReference type="Pfam" id="PF14322"/>
    </source>
</evidence>
<keyword evidence="3" id="KW-0732">Signal</keyword>
<evidence type="ECO:0000259" key="6">
    <source>
        <dbReference type="Pfam" id="PF07980"/>
    </source>
</evidence>
<dbReference type="Pfam" id="PF14322">
    <property type="entry name" value="SusD-like_3"/>
    <property type="match status" value="1"/>
</dbReference>
<protein>
    <submittedName>
        <fullName evidence="8">SusD family protein</fullName>
    </submittedName>
</protein>
<evidence type="ECO:0000256" key="5">
    <source>
        <dbReference type="ARBA" id="ARBA00023237"/>
    </source>
</evidence>
<name>A0A221US03_9FLAO</name>
<proteinExistence type="inferred from homology"/>
<feature type="domain" description="SusD-like N-terminal" evidence="7">
    <location>
        <begin position="22"/>
        <end position="240"/>
    </location>
</feature>
<dbReference type="InterPro" id="IPR012944">
    <property type="entry name" value="SusD_RagB_dom"/>
</dbReference>
<dbReference type="InterPro" id="IPR011990">
    <property type="entry name" value="TPR-like_helical_dom_sf"/>
</dbReference>
<comment type="similarity">
    <text evidence="2">Belongs to the SusD family.</text>
</comment>
<dbReference type="Gene3D" id="1.25.40.390">
    <property type="match status" value="1"/>
</dbReference>
<feature type="domain" description="RagB/SusD" evidence="6">
    <location>
        <begin position="304"/>
        <end position="580"/>
    </location>
</feature>
<keyword evidence="4" id="KW-0472">Membrane</keyword>
<dbReference type="Pfam" id="PF07980">
    <property type="entry name" value="SusD_RagB"/>
    <property type="match status" value="1"/>
</dbReference>
<dbReference type="GO" id="GO:0009279">
    <property type="term" value="C:cell outer membrane"/>
    <property type="evidence" value="ECO:0007669"/>
    <property type="project" value="UniProtKB-SubCell"/>
</dbReference>
<dbReference type="EMBL" id="CP022515">
    <property type="protein sequence ID" value="ASO04127.1"/>
    <property type="molecule type" value="Genomic_DNA"/>
</dbReference>
<gene>
    <name evidence="8" type="ORF">AREALGSMS7_00640</name>
</gene>
<comment type="subcellular location">
    <subcellularLocation>
        <location evidence="1">Cell outer membrane</location>
    </subcellularLocation>
</comment>
<accession>A0A221US03</accession>
<dbReference type="PROSITE" id="PS51257">
    <property type="entry name" value="PROKAR_LIPOPROTEIN"/>
    <property type="match status" value="1"/>
</dbReference>
<organism evidence="8 9">
    <name type="scientific">Arenibacter algicola</name>
    <dbReference type="NCBI Taxonomy" id="616991"/>
    <lineage>
        <taxon>Bacteria</taxon>
        <taxon>Pseudomonadati</taxon>
        <taxon>Bacteroidota</taxon>
        <taxon>Flavobacteriia</taxon>
        <taxon>Flavobacteriales</taxon>
        <taxon>Flavobacteriaceae</taxon>
        <taxon>Arenibacter</taxon>
    </lineage>
</organism>